<dbReference type="InterPro" id="IPR000836">
    <property type="entry name" value="PRTase_dom"/>
</dbReference>
<accession>A0A1G7M6V6</accession>
<dbReference type="RefSeq" id="WP_090018514.1">
    <property type="nucleotide sequence ID" value="NZ_FNCE01000001.1"/>
</dbReference>
<gene>
    <name evidence="2" type="ORF">SAMN05216241_101500</name>
</gene>
<keyword evidence="3" id="KW-1185">Reference proteome</keyword>
<dbReference type="InterPro" id="IPR029057">
    <property type="entry name" value="PRTase-like"/>
</dbReference>
<dbReference type="Proteomes" id="UP000199415">
    <property type="component" value="Unassembled WGS sequence"/>
</dbReference>
<keyword evidence="2" id="KW-0808">Transferase</keyword>
<reference evidence="2 3" key="1">
    <citation type="submission" date="2016-10" db="EMBL/GenBank/DDBJ databases">
        <authorList>
            <person name="de Groot N.N."/>
        </authorList>
    </citation>
    <scope>NUCLEOTIDE SEQUENCE [LARGE SCALE GENOMIC DNA]</scope>
    <source>
        <strain evidence="2 3">DSM 25584</strain>
    </source>
</reference>
<evidence type="ECO:0000313" key="2">
    <source>
        <dbReference type="EMBL" id="SDF57376.1"/>
    </source>
</evidence>
<dbReference type="Pfam" id="PF00156">
    <property type="entry name" value="Pribosyltran"/>
    <property type="match status" value="1"/>
</dbReference>
<protein>
    <submittedName>
        <fullName evidence="2">Putative phosphoribosyl transferase</fullName>
    </submittedName>
</protein>
<dbReference type="STRING" id="1082479.SAMN05216241_101500"/>
<dbReference type="CDD" id="cd06223">
    <property type="entry name" value="PRTases_typeI"/>
    <property type="match status" value="1"/>
</dbReference>
<dbReference type="OrthoDB" id="9810066at2"/>
<dbReference type="Gene3D" id="3.40.50.2020">
    <property type="match status" value="1"/>
</dbReference>
<dbReference type="EMBL" id="FNCE01000001">
    <property type="protein sequence ID" value="SDF57376.1"/>
    <property type="molecule type" value="Genomic_DNA"/>
</dbReference>
<sequence length="221" mass="23283">MFRDRADAGKRLAAELARQSLTDPVVIAMPRGGVPVGLKIARELGAPLDLVMVRKLGAPAQPELAMGAVARAGAEREVVTNREVIRAFGLGQDAIDEAVAREMAVIAERERTYLSGRTRPPIEGRSAIVVDDGIATGATARAAIRAVRRRNPAEVVLAVPLGPPDTIAAMDGEADRVVCLDQPEWFAAISMGYADFHQVGDREVVAALDEAARNAGEGSAG</sequence>
<dbReference type="SUPFAM" id="SSF53271">
    <property type="entry name" value="PRTase-like"/>
    <property type="match status" value="1"/>
</dbReference>
<dbReference type="AlphaFoldDB" id="A0A1G7M6V6"/>
<dbReference type="Gene3D" id="3.30.1310.20">
    <property type="entry name" value="PRTase-like"/>
    <property type="match status" value="1"/>
</dbReference>
<proteinExistence type="predicted"/>
<name>A0A1G7M6V6_9PROT</name>
<dbReference type="GO" id="GO:0016740">
    <property type="term" value="F:transferase activity"/>
    <property type="evidence" value="ECO:0007669"/>
    <property type="project" value="UniProtKB-KW"/>
</dbReference>
<organism evidence="2 3">
    <name type="scientific">Limimonas halophila</name>
    <dbReference type="NCBI Taxonomy" id="1082479"/>
    <lineage>
        <taxon>Bacteria</taxon>
        <taxon>Pseudomonadati</taxon>
        <taxon>Pseudomonadota</taxon>
        <taxon>Alphaproteobacteria</taxon>
        <taxon>Rhodospirillales</taxon>
        <taxon>Rhodovibrionaceae</taxon>
        <taxon>Limimonas</taxon>
    </lineage>
</organism>
<evidence type="ECO:0000259" key="1">
    <source>
        <dbReference type="Pfam" id="PF00156"/>
    </source>
</evidence>
<evidence type="ECO:0000313" key="3">
    <source>
        <dbReference type="Proteomes" id="UP000199415"/>
    </source>
</evidence>
<feature type="domain" description="Phosphoribosyltransferase" evidence="1">
    <location>
        <begin position="6"/>
        <end position="187"/>
    </location>
</feature>